<reference evidence="2" key="1">
    <citation type="submission" date="2012-02" db="EMBL/GenBank/DDBJ databases">
        <title>Complete sequence of Desulfitobacterium dichloroeliminans LMG P-21439.</title>
        <authorList>
            <person name="Lucas S."/>
            <person name="Han J."/>
            <person name="Lapidus A."/>
            <person name="Cheng J.-F."/>
            <person name="Goodwin L."/>
            <person name="Pitluck S."/>
            <person name="Peters L."/>
            <person name="Ovchinnikova G."/>
            <person name="Teshima H."/>
            <person name="Detter J.C."/>
            <person name="Han C."/>
            <person name="Tapia R."/>
            <person name="Land M."/>
            <person name="Hauser L."/>
            <person name="Kyrpides N."/>
            <person name="Ivanova N."/>
            <person name="Pagani I."/>
            <person name="Kruse T."/>
            <person name="de Vos W.M."/>
            <person name="Boon N."/>
            <person name="Smidt H."/>
            <person name="Woyke T."/>
        </authorList>
    </citation>
    <scope>NUCLEOTIDE SEQUENCE [LARGE SCALE GENOMIC DNA]</scope>
    <source>
        <strain evidence="2">LMG P-21439 / DCA1</strain>
    </source>
</reference>
<keyword evidence="2" id="KW-1185">Reference proteome</keyword>
<dbReference type="RefSeq" id="WP_015263631.1">
    <property type="nucleotide sequence ID" value="NC_019903.1"/>
</dbReference>
<organism evidence="1 2">
    <name type="scientific">Desulfitobacterium dichloroeliminans (strain LMG P-21439 / DCA1)</name>
    <dbReference type="NCBI Taxonomy" id="871963"/>
    <lineage>
        <taxon>Bacteria</taxon>
        <taxon>Bacillati</taxon>
        <taxon>Bacillota</taxon>
        <taxon>Clostridia</taxon>
        <taxon>Eubacteriales</taxon>
        <taxon>Desulfitobacteriaceae</taxon>
        <taxon>Desulfitobacterium</taxon>
    </lineage>
</organism>
<dbReference type="OrthoDB" id="368187at2"/>
<dbReference type="STRING" id="871963.Desdi_3278"/>
<dbReference type="HOGENOM" id="CLU_1018352_0_0_9"/>
<name>L0FBS9_DESDL</name>
<dbReference type="Proteomes" id="UP000010797">
    <property type="component" value="Chromosome"/>
</dbReference>
<proteinExistence type="predicted"/>
<dbReference type="AlphaFoldDB" id="L0FBS9"/>
<dbReference type="NCBIfam" id="TIGR03172">
    <property type="entry name" value="selenium cofactor biosynthesis protein YqeC"/>
    <property type="match status" value="1"/>
</dbReference>
<dbReference type="eggNOG" id="COG0740">
    <property type="taxonomic scope" value="Bacteria"/>
</dbReference>
<dbReference type="InterPro" id="IPR017587">
    <property type="entry name" value="YqeC"/>
</dbReference>
<evidence type="ECO:0000313" key="1">
    <source>
        <dbReference type="EMBL" id="AGA70672.1"/>
    </source>
</evidence>
<dbReference type="Pfam" id="PF19842">
    <property type="entry name" value="YqeC"/>
    <property type="match status" value="1"/>
</dbReference>
<gene>
    <name evidence="1" type="ordered locus">Desdi_3278</name>
</gene>
<protein>
    <submittedName>
        <fullName evidence="1">Putative selenium-dependent hydroxylase accessory protein YqeC</fullName>
    </submittedName>
</protein>
<evidence type="ECO:0000313" key="2">
    <source>
        <dbReference type="Proteomes" id="UP000010797"/>
    </source>
</evidence>
<dbReference type="KEGG" id="ddl:Desdi_3278"/>
<accession>L0FBS9</accession>
<dbReference type="EMBL" id="CP003344">
    <property type="protein sequence ID" value="AGA70672.1"/>
    <property type="molecule type" value="Genomic_DNA"/>
</dbReference>
<sequence>MLRQKTVTLWEMTGYAEVIVFIGAGGKTTALQALAQEIYSQGRRVIGTTTTKVYPMSSSFWQSWEHPDAPPPQDTETPCFWYKRNGEENKWLGPRVQVVDQALNGQTKDSGVWLIEGDGARGRKLKCWNQHEPQIPLRSQVAILLISGGLWGGTLTEEEIHRSELCPELLGGLWTIENAADYILNSPAFYSEYQELSWIVLFNIFEDQKSAHSSIEGTGQALLKKLEGEMLNPRPSRTRPRHLRLAEGDVKKGSLTCCDLW</sequence>